<reference evidence="2 3" key="1">
    <citation type="submission" date="2017-03" db="EMBL/GenBank/DDBJ databases">
        <title>Complete genome sequence of Candidatus 'Thiodictyon syntrophicum' sp. nov. strain Cad16T, a photolithoautotroph purple sulfur bacterium isolated from an alpine meromictic lake.</title>
        <authorList>
            <person name="Luedin S.M."/>
            <person name="Pothier J.F."/>
            <person name="Danza F."/>
            <person name="Storelli N."/>
            <person name="Wittwer M."/>
            <person name="Tonolla M."/>
        </authorList>
    </citation>
    <scope>NUCLEOTIDE SEQUENCE [LARGE SCALE GENOMIC DNA]</scope>
    <source>
        <strain evidence="2 3">Cad16T</strain>
    </source>
</reference>
<keyword evidence="1" id="KW-0732">Signal</keyword>
<keyword evidence="3" id="KW-1185">Reference proteome</keyword>
<gene>
    <name evidence="2" type="ORF">THSYN_00350</name>
</gene>
<dbReference type="InterPro" id="IPR010239">
    <property type="entry name" value="CHP02001"/>
</dbReference>
<organism evidence="2 3">
    <name type="scientific">Candidatus Thiodictyon syntrophicum</name>
    <dbReference type="NCBI Taxonomy" id="1166950"/>
    <lineage>
        <taxon>Bacteria</taxon>
        <taxon>Pseudomonadati</taxon>
        <taxon>Pseudomonadota</taxon>
        <taxon>Gammaproteobacteria</taxon>
        <taxon>Chromatiales</taxon>
        <taxon>Chromatiaceae</taxon>
        <taxon>Thiodictyon</taxon>
    </lineage>
</organism>
<dbReference type="OrthoDB" id="9793561at2"/>
<dbReference type="EMBL" id="CP020370">
    <property type="protein sequence ID" value="AUB79562.1"/>
    <property type="molecule type" value="Genomic_DNA"/>
</dbReference>
<dbReference type="NCBIfam" id="TIGR02001">
    <property type="entry name" value="gcw_chp"/>
    <property type="match status" value="2"/>
</dbReference>
<evidence type="ECO:0000313" key="2">
    <source>
        <dbReference type="EMBL" id="AUB79562.1"/>
    </source>
</evidence>
<accession>A0A2K8U1W5</accession>
<dbReference type="AlphaFoldDB" id="A0A2K8U1W5"/>
<name>A0A2K8U1W5_9GAMM</name>
<evidence type="ECO:0000256" key="1">
    <source>
        <dbReference type="SAM" id="SignalP"/>
    </source>
</evidence>
<evidence type="ECO:0000313" key="3">
    <source>
        <dbReference type="Proteomes" id="UP000232638"/>
    </source>
</evidence>
<feature type="chain" id="PRO_5014927296" evidence="1">
    <location>
        <begin position="29"/>
        <end position="279"/>
    </location>
</feature>
<dbReference type="RefSeq" id="WP_100917381.1">
    <property type="nucleotide sequence ID" value="NZ_CP020370.1"/>
</dbReference>
<dbReference type="Pfam" id="PF09694">
    <property type="entry name" value="Gcw_chp"/>
    <property type="match status" value="1"/>
</dbReference>
<protein>
    <submittedName>
        <fullName evidence="2">Uncharacterized protein</fullName>
    </submittedName>
</protein>
<proteinExistence type="predicted"/>
<feature type="signal peptide" evidence="1">
    <location>
        <begin position="1"/>
        <end position="28"/>
    </location>
</feature>
<dbReference type="Proteomes" id="UP000232638">
    <property type="component" value="Chromosome"/>
</dbReference>
<sequence>MNAPRVRTACAVAALLSAGHGITQQALAADESPHSLKANVALTSNYMFRGISQTNNGPAVQGGFDYTYVPWSLYLGAWGSNVDSSSGSGYYYLDQGNQQVIVGPDTADALYQSLKAPGYDGASMELDLKAGWAPTFGKLSVDLGYLRYQYPMTKTDANNTNEYHLGLGYDVMGYFTPKFTANYSEDFYGLGGAWYYDLQVAVPLPYAFSLTAHYGWTRYNHSVNNGGGYSYDDYSVSLSREVYSGVVLALAWVDRTDTDLCAAPFQCGSTGVFTLSKSF</sequence>
<dbReference type="KEGG" id="tsy:THSYN_00350"/>